<feature type="compositionally biased region" description="Polar residues" evidence="1">
    <location>
        <begin position="94"/>
        <end position="105"/>
    </location>
</feature>
<proteinExistence type="predicted"/>
<dbReference type="AlphaFoldDB" id="A0A6V7XIP4"/>
<feature type="compositionally biased region" description="Low complexity" evidence="1">
    <location>
        <begin position="224"/>
        <end position="238"/>
    </location>
</feature>
<gene>
    <name evidence="2" type="ORF">MENT_LOCUS52508</name>
</gene>
<organism evidence="2 3">
    <name type="scientific">Meloidogyne enterolobii</name>
    <name type="common">Root-knot nematode worm</name>
    <name type="synonym">Meloidogyne mayaguensis</name>
    <dbReference type="NCBI Taxonomy" id="390850"/>
    <lineage>
        <taxon>Eukaryota</taxon>
        <taxon>Metazoa</taxon>
        <taxon>Ecdysozoa</taxon>
        <taxon>Nematoda</taxon>
        <taxon>Chromadorea</taxon>
        <taxon>Rhabditida</taxon>
        <taxon>Tylenchina</taxon>
        <taxon>Tylenchomorpha</taxon>
        <taxon>Tylenchoidea</taxon>
        <taxon>Meloidogynidae</taxon>
        <taxon>Meloidogyninae</taxon>
        <taxon>Meloidogyne</taxon>
    </lineage>
</organism>
<feature type="region of interest" description="Disordered" evidence="1">
    <location>
        <begin position="1"/>
        <end position="40"/>
    </location>
</feature>
<dbReference type="Proteomes" id="UP000580250">
    <property type="component" value="Unassembled WGS sequence"/>
</dbReference>
<comment type="caution">
    <text evidence="2">The sequence shown here is derived from an EMBL/GenBank/DDBJ whole genome shotgun (WGS) entry which is preliminary data.</text>
</comment>
<evidence type="ECO:0000256" key="1">
    <source>
        <dbReference type="SAM" id="MobiDB-lite"/>
    </source>
</evidence>
<feature type="region of interest" description="Disordered" evidence="1">
    <location>
        <begin position="220"/>
        <end position="240"/>
    </location>
</feature>
<feature type="compositionally biased region" description="Polar residues" evidence="1">
    <location>
        <begin position="1"/>
        <end position="20"/>
    </location>
</feature>
<reference evidence="2 3" key="1">
    <citation type="submission" date="2020-08" db="EMBL/GenBank/DDBJ databases">
        <authorList>
            <person name="Koutsovoulos G."/>
            <person name="Danchin GJ E."/>
        </authorList>
    </citation>
    <scope>NUCLEOTIDE SEQUENCE [LARGE SCALE GENOMIC DNA]</scope>
</reference>
<name>A0A6V7XIP4_MELEN</name>
<protein>
    <submittedName>
        <fullName evidence="2">Uncharacterized protein</fullName>
    </submittedName>
</protein>
<dbReference type="EMBL" id="CAJEWN010001652">
    <property type="protein sequence ID" value="CAD2199138.1"/>
    <property type="molecule type" value="Genomic_DNA"/>
</dbReference>
<accession>A0A6V7XIP4</accession>
<evidence type="ECO:0000313" key="3">
    <source>
        <dbReference type="Proteomes" id="UP000580250"/>
    </source>
</evidence>
<feature type="region of interest" description="Disordered" evidence="1">
    <location>
        <begin position="62"/>
        <end position="118"/>
    </location>
</feature>
<evidence type="ECO:0000313" key="2">
    <source>
        <dbReference type="EMBL" id="CAD2199138.1"/>
    </source>
</evidence>
<sequence length="282" mass="32712">MASKQQQQPQTSIWLNNPLTNLFRRSGRKPKKEAKRENEENYVGIVSSASCDTLHQSRLSTRFVDNQKQQRKTPELFINGNSKKENPLVPNKLYKTSKSEAQTQKPRLPSKTRCTSKSQQNISRLIDTEEINVTNTRHSRRDHSLGATPRISTNSQQIIRQVPINITEKYLNNFEENKNKYLLNTKTIKNSISLTKIITTSTTTLICPITASKECQQQKENSEYPSNNSQQQKYQNYNDKSKEERNLALEKWMLTQPISIRKYEKHERIRLKITGGGEFLLN</sequence>
<dbReference type="OrthoDB" id="5900483at2759"/>